<comment type="cofactor">
    <cofactor evidence="12">
        <name>Mn(2+)</name>
        <dbReference type="ChEBI" id="CHEBI:29035"/>
    </cofactor>
</comment>
<keyword evidence="9 12" id="KW-1133">Transmembrane helix</keyword>
<evidence type="ECO:0000256" key="8">
    <source>
        <dbReference type="ARBA" id="ARBA00022985"/>
    </source>
</evidence>
<dbReference type="PANTHER" id="PTHR22926">
    <property type="entry name" value="PHOSPHO-N-ACETYLMURAMOYL-PENTAPEPTIDE-TRANSFERASE"/>
    <property type="match status" value="1"/>
</dbReference>
<organism evidence="13 14">
    <name type="scientific">Thalassotalea eurytherma</name>
    <dbReference type="NCBI Taxonomy" id="1144278"/>
    <lineage>
        <taxon>Bacteria</taxon>
        <taxon>Pseudomonadati</taxon>
        <taxon>Pseudomonadota</taxon>
        <taxon>Gammaproteobacteria</taxon>
        <taxon>Alteromonadales</taxon>
        <taxon>Colwelliaceae</taxon>
        <taxon>Thalassotalea</taxon>
    </lineage>
</organism>
<evidence type="ECO:0000256" key="4">
    <source>
        <dbReference type="ARBA" id="ARBA00022676"/>
    </source>
</evidence>
<comment type="subcellular location">
    <subcellularLocation>
        <location evidence="12">Cell inner membrane</location>
        <topology evidence="12">Multi-pass membrane protein</topology>
    </subcellularLocation>
    <subcellularLocation>
        <location evidence="1">Cell membrane</location>
        <topology evidence="1">Multi-pass membrane protein</topology>
    </subcellularLocation>
</comment>
<evidence type="ECO:0000256" key="10">
    <source>
        <dbReference type="ARBA" id="ARBA00023136"/>
    </source>
</evidence>
<comment type="catalytic activity">
    <reaction evidence="12">
        <text>di-trans,octa-cis-undecaprenyl phosphate + UDP-N-acetyl-alpha-D-glucosamine = N-acetyl-alpha-D-glucosaminyl-di-trans,octa-cis-undecaprenyl diphosphate + UMP</text>
        <dbReference type="Rhea" id="RHEA:28090"/>
        <dbReference type="ChEBI" id="CHEBI:57705"/>
        <dbReference type="ChEBI" id="CHEBI:57865"/>
        <dbReference type="ChEBI" id="CHEBI:60392"/>
        <dbReference type="ChEBI" id="CHEBI:62959"/>
        <dbReference type="EC" id="2.7.8.33"/>
    </reaction>
</comment>
<evidence type="ECO:0000313" key="13">
    <source>
        <dbReference type="EMBL" id="GLX81312.1"/>
    </source>
</evidence>
<evidence type="ECO:0000256" key="3">
    <source>
        <dbReference type="ARBA" id="ARBA00022519"/>
    </source>
</evidence>
<dbReference type="EMBL" id="BSSU01000003">
    <property type="protein sequence ID" value="GLX81312.1"/>
    <property type="molecule type" value="Genomic_DNA"/>
</dbReference>
<feature type="transmembrane region" description="Helical" evidence="12">
    <location>
        <begin position="185"/>
        <end position="202"/>
    </location>
</feature>
<comment type="function">
    <text evidence="12">Catalyzes the transfer of the GlcNAc-1-phosphate moiety from UDP-GlcNAc onto the carrier lipid undecaprenyl phosphate (C55-P), yielding GlcNAc-pyrophosphoryl-undecaprenyl (GlcNAc-PP-C55).</text>
</comment>
<name>A0ABQ6GZM3_9GAMM</name>
<evidence type="ECO:0000256" key="11">
    <source>
        <dbReference type="ARBA" id="ARBA00023211"/>
    </source>
</evidence>
<feature type="transmembrane region" description="Helical" evidence="12">
    <location>
        <begin position="101"/>
        <end position="119"/>
    </location>
</feature>
<gene>
    <name evidence="12 13" type="primary">wecA</name>
    <name evidence="13" type="ORF">theurythT_07640</name>
</gene>
<dbReference type="Proteomes" id="UP001157133">
    <property type="component" value="Unassembled WGS sequence"/>
</dbReference>
<feature type="transmembrane region" description="Helical" evidence="12">
    <location>
        <begin position="125"/>
        <end position="149"/>
    </location>
</feature>
<accession>A0ABQ6GZM3</accession>
<protein>
    <recommendedName>
        <fullName evidence="12">Undecaprenyl-phosphate alpha-N-acetylglucosaminyl 1-phosphate transferase</fullName>
        <ecNumber evidence="12">2.7.8.33</ecNumber>
    </recommendedName>
    <alternativeName>
        <fullName evidence="12">UDP-GlcNAc:undecaprenyl-phosphate GlcNAc-1-phosphate transferase</fullName>
    </alternativeName>
    <alternativeName>
        <fullName evidence="12">Undecaprenyl-phosphate GlcNAc-1-phosphate transferase</fullName>
    </alternativeName>
</protein>
<proteinExistence type="inferred from homology"/>
<evidence type="ECO:0000256" key="1">
    <source>
        <dbReference type="ARBA" id="ARBA00004651"/>
    </source>
</evidence>
<dbReference type="InterPro" id="IPR018480">
    <property type="entry name" value="PNAcMuramoyl-5peptid_Trfase_CS"/>
</dbReference>
<evidence type="ECO:0000313" key="14">
    <source>
        <dbReference type="Proteomes" id="UP001157133"/>
    </source>
</evidence>
<keyword evidence="4 12" id="KW-0328">Glycosyltransferase</keyword>
<feature type="transmembrane region" description="Helical" evidence="12">
    <location>
        <begin position="73"/>
        <end position="89"/>
    </location>
</feature>
<comment type="cofactor">
    <cofactor evidence="12">
        <name>Mg(2+)</name>
        <dbReference type="ChEBI" id="CHEBI:18420"/>
    </cofactor>
</comment>
<keyword evidence="14" id="KW-1185">Reference proteome</keyword>
<keyword evidence="2 12" id="KW-1003">Cell membrane</keyword>
<keyword evidence="6 12" id="KW-0812">Transmembrane</keyword>
<dbReference type="GO" id="GO:0016740">
    <property type="term" value="F:transferase activity"/>
    <property type="evidence" value="ECO:0007669"/>
    <property type="project" value="UniProtKB-KW"/>
</dbReference>
<keyword evidence="5 12" id="KW-0808">Transferase</keyword>
<feature type="transmembrane region" description="Helical" evidence="12">
    <location>
        <begin position="296"/>
        <end position="316"/>
    </location>
</feature>
<keyword evidence="10 12" id="KW-0472">Membrane</keyword>
<dbReference type="EC" id="2.7.8.33" evidence="12"/>
<feature type="transmembrane region" description="Helical" evidence="12">
    <location>
        <begin position="45"/>
        <end position="67"/>
    </location>
</feature>
<keyword evidence="11 12" id="KW-0464">Manganese</keyword>
<reference evidence="13 14" key="1">
    <citation type="submission" date="2023-03" db="EMBL/GenBank/DDBJ databases">
        <title>Draft genome sequence of Thalassotalea eurytherma JCM 18482T.</title>
        <authorList>
            <person name="Sawabe T."/>
        </authorList>
    </citation>
    <scope>NUCLEOTIDE SEQUENCE [LARGE SCALE GENOMIC DNA]</scope>
    <source>
        <strain evidence="13 14">JCM 18482</strain>
    </source>
</reference>
<dbReference type="PROSITE" id="PS01348">
    <property type="entry name" value="MRAY_2"/>
    <property type="match status" value="1"/>
</dbReference>
<evidence type="ECO:0000256" key="6">
    <source>
        <dbReference type="ARBA" id="ARBA00022692"/>
    </source>
</evidence>
<sequence length="349" mass="38165">MDFAQFIPLVLTSFVCAFASLKIMEPLAHGFGLVDKPCSRKNHSGHIPLIGGLSIYVAVLICSSIWLADSKNLQLYLIASTLTVFIGMVDDKYDLSVRVRIFGQVIVASIIVNGANISISQLGDLFGWGAIDLGVLGILFTYLSIMVLMNAFNMIDGLDGLLGLLSINTFGSIAVLFLASGQLEYLAFPLIVLVAVLPYLAFNMRLLKTKANKVYMGDAGSMFIGLTIIVLLSIGTQGESASFKPVVALWLVAVPLMDMLAIIIRRIKKGNSPFKPDRDHLHHILLKYGMSQKQTLFCITLLSVSLSSIGILGQLNNWSESLLLWAFVLLFIVYSRVLKYVSLKVNAKV</sequence>
<dbReference type="PANTHER" id="PTHR22926:SF3">
    <property type="entry name" value="UNDECAPRENYL-PHOSPHATE ALPHA-N-ACETYLGLUCOSAMINYL 1-PHOSPHATE TRANSFERASE"/>
    <property type="match status" value="1"/>
</dbReference>
<keyword evidence="7 12" id="KW-0460">Magnesium</keyword>
<feature type="transmembrane region" description="Helical" evidence="12">
    <location>
        <begin position="246"/>
        <end position="264"/>
    </location>
</feature>
<dbReference type="CDD" id="cd06853">
    <property type="entry name" value="GT_WecA_like"/>
    <property type="match status" value="1"/>
</dbReference>
<feature type="transmembrane region" description="Helical" evidence="12">
    <location>
        <begin position="161"/>
        <end position="179"/>
    </location>
</feature>
<evidence type="ECO:0000256" key="9">
    <source>
        <dbReference type="ARBA" id="ARBA00022989"/>
    </source>
</evidence>
<feature type="transmembrane region" description="Helical" evidence="12">
    <location>
        <begin position="322"/>
        <end position="341"/>
    </location>
</feature>
<dbReference type="Pfam" id="PF00953">
    <property type="entry name" value="Glycos_transf_4"/>
    <property type="match status" value="1"/>
</dbReference>
<dbReference type="HAMAP" id="MF_02030">
    <property type="entry name" value="WecA_Gammaproteo"/>
    <property type="match status" value="1"/>
</dbReference>
<comment type="similarity">
    <text evidence="12">Belongs to the glycosyltransferase 4 family. WecA subfamily.</text>
</comment>
<feature type="transmembrane region" description="Helical" evidence="12">
    <location>
        <begin position="6"/>
        <end position="24"/>
    </location>
</feature>
<dbReference type="InterPro" id="IPR000715">
    <property type="entry name" value="Glycosyl_transferase_4"/>
</dbReference>
<keyword evidence="3 12" id="KW-0997">Cell inner membrane</keyword>
<comment type="caution">
    <text evidence="13">The sequence shown here is derived from an EMBL/GenBank/DDBJ whole genome shotgun (WGS) entry which is preliminary data.</text>
</comment>
<evidence type="ECO:0000256" key="5">
    <source>
        <dbReference type="ARBA" id="ARBA00022679"/>
    </source>
</evidence>
<evidence type="ECO:0000256" key="2">
    <source>
        <dbReference type="ARBA" id="ARBA00022475"/>
    </source>
</evidence>
<dbReference type="InterPro" id="IPR012750">
    <property type="entry name" value="ECA_WecA-rel"/>
</dbReference>
<evidence type="ECO:0000256" key="7">
    <source>
        <dbReference type="ARBA" id="ARBA00022842"/>
    </source>
</evidence>
<dbReference type="NCBIfam" id="TIGR02380">
    <property type="entry name" value="ECA_wecA"/>
    <property type="match status" value="1"/>
</dbReference>
<comment type="pathway">
    <text evidence="12">Bacterial outer membrane biogenesis; LPS O-antigen biosynthesis.</text>
</comment>
<feature type="transmembrane region" description="Helical" evidence="12">
    <location>
        <begin position="214"/>
        <end position="234"/>
    </location>
</feature>
<dbReference type="RefSeq" id="WP_284206633.1">
    <property type="nucleotide sequence ID" value="NZ_BSSU01000003.1"/>
</dbReference>
<keyword evidence="8 12" id="KW-0448">Lipopolysaccharide biosynthesis</keyword>
<evidence type="ECO:0000256" key="12">
    <source>
        <dbReference type="HAMAP-Rule" id="MF_02030"/>
    </source>
</evidence>